<dbReference type="InterPro" id="IPR015797">
    <property type="entry name" value="NUDIX_hydrolase-like_dom_sf"/>
</dbReference>
<dbReference type="InterPro" id="IPR040618">
    <property type="entry name" value="Pre-Nudix"/>
</dbReference>
<dbReference type="GO" id="GO:0047631">
    <property type="term" value="F:ADP-ribose diphosphatase activity"/>
    <property type="evidence" value="ECO:0007669"/>
    <property type="project" value="TreeGrafter"/>
</dbReference>
<keyword evidence="3 4" id="KW-0378">Hydrolase</keyword>
<dbReference type="CDD" id="cd04670">
    <property type="entry name" value="NUDIX_ASFGF2_Nudt6"/>
    <property type="match status" value="1"/>
</dbReference>
<evidence type="ECO:0000256" key="4">
    <source>
        <dbReference type="RuleBase" id="RU003476"/>
    </source>
</evidence>
<comment type="similarity">
    <text evidence="1 4">Belongs to the Nudix hydrolase family.</text>
</comment>
<dbReference type="RefSeq" id="XP_004516097.1">
    <property type="nucleotide sequence ID" value="XM_004516040.3"/>
</dbReference>
<dbReference type="Pfam" id="PF18290">
    <property type="entry name" value="Nudix_hydro"/>
    <property type="match status" value="1"/>
</dbReference>
<dbReference type="OrthoDB" id="447842at2759"/>
<evidence type="ECO:0000313" key="6">
    <source>
        <dbReference type="Proteomes" id="UP000087171"/>
    </source>
</evidence>
<dbReference type="SUPFAM" id="SSF55811">
    <property type="entry name" value="Nudix"/>
    <property type="match status" value="1"/>
</dbReference>
<dbReference type="PRINTS" id="PR00502">
    <property type="entry name" value="NUDIXFAMILY"/>
</dbReference>
<dbReference type="PROSITE" id="PS51462">
    <property type="entry name" value="NUDIX"/>
    <property type="match status" value="1"/>
</dbReference>
<dbReference type="PaxDb" id="3827-XP_004516097.1"/>
<dbReference type="GO" id="GO:0035529">
    <property type="term" value="F:NADH pyrophosphatase activity"/>
    <property type="evidence" value="ECO:0007669"/>
    <property type="project" value="TreeGrafter"/>
</dbReference>
<feature type="domain" description="Nudix hydrolase" evidence="5">
    <location>
        <begin position="116"/>
        <end position="248"/>
    </location>
</feature>
<dbReference type="Gene3D" id="3.40.630.30">
    <property type="match status" value="1"/>
</dbReference>
<dbReference type="PROSITE" id="PS00893">
    <property type="entry name" value="NUDIX_BOX"/>
    <property type="match status" value="1"/>
</dbReference>
<dbReference type="eggNOG" id="KOG0648">
    <property type="taxonomic scope" value="Eukaryota"/>
</dbReference>
<keyword evidence="2" id="KW-0479">Metal-binding</keyword>
<dbReference type="Gene3D" id="3.90.79.10">
    <property type="entry name" value="Nucleoside Triphosphate Pyrophosphohydrolase"/>
    <property type="match status" value="1"/>
</dbReference>
<evidence type="ECO:0000256" key="1">
    <source>
        <dbReference type="ARBA" id="ARBA00005582"/>
    </source>
</evidence>
<reference evidence="7" key="1">
    <citation type="submission" date="2025-08" db="UniProtKB">
        <authorList>
            <consortium name="RefSeq"/>
        </authorList>
    </citation>
    <scope>IDENTIFICATION</scope>
    <source>
        <tissue evidence="7">Etiolated seedlings</tissue>
    </source>
</reference>
<dbReference type="InterPro" id="IPR020084">
    <property type="entry name" value="NUDIX_hydrolase_CS"/>
</dbReference>
<protein>
    <submittedName>
        <fullName evidence="7">Nudix hydrolase 10-like</fullName>
    </submittedName>
</protein>
<dbReference type="InterPro" id="IPR020476">
    <property type="entry name" value="Nudix_hydrolase"/>
</dbReference>
<dbReference type="InterPro" id="IPR000086">
    <property type="entry name" value="NUDIX_hydrolase_dom"/>
</dbReference>
<dbReference type="FunFam" id="3.40.630.30:FF:000016">
    <property type="entry name" value="nudix hydrolase 2"/>
    <property type="match status" value="1"/>
</dbReference>
<dbReference type="GO" id="GO:0051287">
    <property type="term" value="F:NAD binding"/>
    <property type="evidence" value="ECO:0007669"/>
    <property type="project" value="TreeGrafter"/>
</dbReference>
<gene>
    <name evidence="7" type="primary">LOC101496751</name>
</gene>
<dbReference type="GO" id="GO:0046872">
    <property type="term" value="F:metal ion binding"/>
    <property type="evidence" value="ECO:0007669"/>
    <property type="project" value="UniProtKB-KW"/>
</dbReference>
<dbReference type="Proteomes" id="UP000087171">
    <property type="component" value="Unplaced"/>
</dbReference>
<evidence type="ECO:0000313" key="7">
    <source>
        <dbReference type="RefSeq" id="XP_004516097.1"/>
    </source>
</evidence>
<accession>A0A1S2Z6U5</accession>
<dbReference type="Pfam" id="PF00293">
    <property type="entry name" value="NUDIX"/>
    <property type="match status" value="1"/>
</dbReference>
<sequence>MSVAASPAASLGDHLCENGFECVEILPATNDAHGGVIVYLKDPMDPQVFASLLKSSLLQWKKQGKDGVWIKLPIELVNLVEIAVKEGFCYHHAEPNYVMLVYWIPKTGCTIPPNASHRVTVAAIVLNDNKEMLVVKEKRGRFHGIGVWKLPTGVVDAGEDIFEAAVREVKEETGVDTQFVEILGFSQAHNSFFGKSDLSFLCMLHPLSFDIKRQELEIEAVQWMPFEEYAVQPFNQKHEPFKYITELCMAKIEKGYTGFCPRPVSSFFSKDLSCIYLNSKDFDKSC</sequence>
<dbReference type="InterPro" id="IPR003293">
    <property type="entry name" value="Nudix_hydrolase6-like"/>
</dbReference>
<keyword evidence="6" id="KW-1185">Reference proteome</keyword>
<dbReference type="FunFam" id="3.90.79.10:FF:000015">
    <property type="entry name" value="Nudix hydrolase 8"/>
    <property type="match status" value="1"/>
</dbReference>
<dbReference type="PRINTS" id="PR01356">
    <property type="entry name" value="GFGPROTEIN"/>
</dbReference>
<dbReference type="PANTHER" id="PTHR13994">
    <property type="entry name" value="NUDIX HYDROLASE RELATED"/>
    <property type="match status" value="1"/>
</dbReference>
<dbReference type="PANTHER" id="PTHR13994:SF30">
    <property type="entry name" value="NUDIX HYDROLASE 10"/>
    <property type="match status" value="1"/>
</dbReference>
<dbReference type="AlphaFoldDB" id="A0A1S2Z6U5"/>
<evidence type="ECO:0000256" key="2">
    <source>
        <dbReference type="ARBA" id="ARBA00022723"/>
    </source>
</evidence>
<evidence type="ECO:0000256" key="3">
    <source>
        <dbReference type="ARBA" id="ARBA00022801"/>
    </source>
</evidence>
<proteinExistence type="inferred from homology"/>
<organism evidence="6 7">
    <name type="scientific">Cicer arietinum</name>
    <name type="common">Chickpea</name>
    <name type="synonym">Garbanzo</name>
    <dbReference type="NCBI Taxonomy" id="3827"/>
    <lineage>
        <taxon>Eukaryota</taxon>
        <taxon>Viridiplantae</taxon>
        <taxon>Streptophyta</taxon>
        <taxon>Embryophyta</taxon>
        <taxon>Tracheophyta</taxon>
        <taxon>Spermatophyta</taxon>
        <taxon>Magnoliopsida</taxon>
        <taxon>eudicotyledons</taxon>
        <taxon>Gunneridae</taxon>
        <taxon>Pentapetalae</taxon>
        <taxon>rosids</taxon>
        <taxon>fabids</taxon>
        <taxon>Fabales</taxon>
        <taxon>Fabaceae</taxon>
        <taxon>Papilionoideae</taxon>
        <taxon>50 kb inversion clade</taxon>
        <taxon>NPAAA clade</taxon>
        <taxon>Hologalegina</taxon>
        <taxon>IRL clade</taxon>
        <taxon>Cicereae</taxon>
        <taxon>Cicer</taxon>
    </lineage>
</organism>
<name>A0A1S2Z6U5_CICAR</name>
<evidence type="ECO:0000259" key="5">
    <source>
        <dbReference type="PROSITE" id="PS51462"/>
    </source>
</evidence>